<reference evidence="8" key="1">
    <citation type="submission" date="2019-09" db="EMBL/GenBank/DDBJ databases">
        <authorList>
            <person name="Jung D.-H."/>
        </authorList>
    </citation>
    <scope>NUCLEOTIDE SEQUENCE [LARGE SCALE GENOMIC DNA]</scope>
    <source>
        <strain evidence="8">JA-25</strain>
    </source>
</reference>
<dbReference type="PANTHER" id="PTHR40079">
    <property type="entry name" value="MANNAN ENDO-1,4-BETA-MANNOSIDASE E-RELATED"/>
    <property type="match status" value="1"/>
</dbReference>
<dbReference type="PANTHER" id="PTHR40079:SF4">
    <property type="entry name" value="GH26 DOMAIN-CONTAINING PROTEIN-RELATED"/>
    <property type="match status" value="1"/>
</dbReference>
<dbReference type="PROSITE" id="PS51764">
    <property type="entry name" value="GH26"/>
    <property type="match status" value="1"/>
</dbReference>
<name>A0ABX0QG89_9BACT</name>
<feature type="active site" description="Proton donor" evidence="4">
    <location>
        <position position="323"/>
    </location>
</feature>
<dbReference type="InterPro" id="IPR005084">
    <property type="entry name" value="CBM6"/>
</dbReference>
<protein>
    <submittedName>
        <fullName evidence="7">T9SS type A sorting domain-containing protein</fullName>
    </submittedName>
</protein>
<dbReference type="SUPFAM" id="SSF49785">
    <property type="entry name" value="Galactose-binding domain-like"/>
    <property type="match status" value="1"/>
</dbReference>
<organism evidence="7 8">
    <name type="scientific">Fibrivirga algicola</name>
    <dbReference type="NCBI Taxonomy" id="2950420"/>
    <lineage>
        <taxon>Bacteria</taxon>
        <taxon>Pseudomonadati</taxon>
        <taxon>Bacteroidota</taxon>
        <taxon>Cytophagia</taxon>
        <taxon>Cytophagales</taxon>
        <taxon>Spirosomataceae</taxon>
        <taxon>Fibrivirga</taxon>
    </lineage>
</organism>
<dbReference type="Pfam" id="PF16990">
    <property type="entry name" value="CBM_35"/>
    <property type="match status" value="1"/>
</dbReference>
<dbReference type="InterPro" id="IPR026444">
    <property type="entry name" value="Secre_tail"/>
</dbReference>
<evidence type="ECO:0000256" key="1">
    <source>
        <dbReference type="ARBA" id="ARBA00007754"/>
    </source>
</evidence>
<evidence type="ECO:0000256" key="2">
    <source>
        <dbReference type="ARBA" id="ARBA00022801"/>
    </source>
</evidence>
<dbReference type="Gene3D" id="2.60.120.260">
    <property type="entry name" value="Galactose-binding domain-like"/>
    <property type="match status" value="1"/>
</dbReference>
<comment type="similarity">
    <text evidence="1 4">Belongs to the glycosyl hydrolase 26 family.</text>
</comment>
<dbReference type="Proteomes" id="UP000606008">
    <property type="component" value="Unassembled WGS sequence"/>
</dbReference>
<sequence>MQYTLSDTLQRVLILIFFLTLTIPSFAADPIRVEAETGVLTGVSTATATAGYSGAGYVTGLDADTDKIVMIFTAKAGLYDLDIGYASPFGNKGIDFQLNDEKSNGTLPGTSAGFRTASLGTFMLKEGQNTITIFRGWGYFDVDYLLLTPATAVQPAKPPKTLVDPQATAATKGLFSYLVDQYGSKVISAQQDDVEYILEKTGKEPAIGAFDLIDYSPTRVQNGVKPIRTSEAIIDWAKKGDGRGIISLMWHWNAPTDLINLAPDKLWWRGFYTDATTFDLAAVLADKNGAKYKLLLSDIDAIAVQLKKFQAANVPVLWRPLHEAPGGWFWWGAKGAGPFKELWTILYDRLTNVHNLHNLIWVYTATDTFNAEWYPGDQYVDVVGLDIYADASSNMSGNWRSALTPLNGKKLVTLSETGNLPSADKIRGFGTWWSWFAVWTGTDYIKKQPVDQLKATFLDADVITRDELPDWRLAAPVLTATEPPFQLAILGNPVRGNQVNLEIKGAKSVPLTLRLTDALGRQFIDELVVPASAVTRHQLTIGSQPGIYFLRVSSQVGTKTLRIVTY</sequence>
<dbReference type="Pfam" id="PF02156">
    <property type="entry name" value="Glyco_hydro_26"/>
    <property type="match status" value="1"/>
</dbReference>
<evidence type="ECO:0000256" key="3">
    <source>
        <dbReference type="ARBA" id="ARBA00023295"/>
    </source>
</evidence>
<dbReference type="PROSITE" id="PS51175">
    <property type="entry name" value="CBM6"/>
    <property type="match status" value="1"/>
</dbReference>
<reference evidence="8" key="2">
    <citation type="submission" date="2023-07" db="EMBL/GenBank/DDBJ databases">
        <authorList>
            <person name="Jung D.-H."/>
        </authorList>
    </citation>
    <scope>NUCLEOTIDE SEQUENCE [LARGE SCALE GENOMIC DNA]</scope>
    <source>
        <strain evidence="8">JA-25</strain>
    </source>
</reference>
<gene>
    <name evidence="7" type="ORF">F7231_07390</name>
</gene>
<dbReference type="EMBL" id="WAEL01000002">
    <property type="protein sequence ID" value="NID09992.1"/>
    <property type="molecule type" value="Genomic_DNA"/>
</dbReference>
<keyword evidence="2 4" id="KW-0378">Hydrolase</keyword>
<dbReference type="SUPFAM" id="SSF51445">
    <property type="entry name" value="(Trans)glycosidases"/>
    <property type="match status" value="1"/>
</dbReference>
<accession>A0ABX0QG89</accession>
<dbReference type="Gene3D" id="3.20.20.80">
    <property type="entry name" value="Glycosidases"/>
    <property type="match status" value="1"/>
</dbReference>
<evidence type="ECO:0000256" key="4">
    <source>
        <dbReference type="PROSITE-ProRule" id="PRU01100"/>
    </source>
</evidence>
<dbReference type="CDD" id="cd04086">
    <property type="entry name" value="CBM35_mannanase-like"/>
    <property type="match status" value="1"/>
</dbReference>
<dbReference type="InterPro" id="IPR017853">
    <property type="entry name" value="GH"/>
</dbReference>
<dbReference type="NCBIfam" id="TIGR04183">
    <property type="entry name" value="Por_Secre_tail"/>
    <property type="match status" value="1"/>
</dbReference>
<evidence type="ECO:0000313" key="8">
    <source>
        <dbReference type="Proteomes" id="UP000606008"/>
    </source>
</evidence>
<dbReference type="PRINTS" id="PR00739">
    <property type="entry name" value="GLHYDRLASE26"/>
</dbReference>
<comment type="caution">
    <text evidence="7">The sequence shown here is derived from an EMBL/GenBank/DDBJ whole genome shotgun (WGS) entry which is preliminary data.</text>
</comment>
<dbReference type="InterPro" id="IPR000805">
    <property type="entry name" value="Glyco_hydro_26"/>
</dbReference>
<dbReference type="RefSeq" id="WP_166691431.1">
    <property type="nucleotide sequence ID" value="NZ_WAEL01000002.1"/>
</dbReference>
<keyword evidence="3 4" id="KW-0326">Glycosidase</keyword>
<feature type="domain" description="CBM6" evidence="5">
    <location>
        <begin position="31"/>
        <end position="148"/>
    </location>
</feature>
<dbReference type="InterPro" id="IPR008979">
    <property type="entry name" value="Galactose-bd-like_sf"/>
</dbReference>
<keyword evidence="8" id="KW-1185">Reference proteome</keyword>
<feature type="active site" description="Nucleophile" evidence="4">
    <location>
        <position position="416"/>
    </location>
</feature>
<dbReference type="InterPro" id="IPR022790">
    <property type="entry name" value="GH26_dom"/>
</dbReference>
<evidence type="ECO:0000313" key="7">
    <source>
        <dbReference type="EMBL" id="NID09992.1"/>
    </source>
</evidence>
<proteinExistence type="inferred from homology"/>
<evidence type="ECO:0000259" key="6">
    <source>
        <dbReference type="PROSITE" id="PS51764"/>
    </source>
</evidence>
<evidence type="ECO:0000259" key="5">
    <source>
        <dbReference type="PROSITE" id="PS51175"/>
    </source>
</evidence>
<feature type="domain" description="GH26" evidence="6">
    <location>
        <begin position="153"/>
        <end position="466"/>
    </location>
</feature>